<dbReference type="SMART" id="SM00871">
    <property type="entry name" value="AraC_E_bind"/>
    <property type="match status" value="1"/>
</dbReference>
<dbReference type="InterPro" id="IPR010499">
    <property type="entry name" value="AraC_E-bd"/>
</dbReference>
<dbReference type="InterPro" id="IPR011256">
    <property type="entry name" value="Reg_factor_effector_dom_sf"/>
</dbReference>
<feature type="signal peptide" evidence="1">
    <location>
        <begin position="1"/>
        <end position="22"/>
    </location>
</feature>
<dbReference type="InterPro" id="IPR000801">
    <property type="entry name" value="Esterase-like"/>
</dbReference>
<dbReference type="EMBL" id="JAIMJA010000005">
    <property type="protein sequence ID" value="MCE2594385.1"/>
    <property type="molecule type" value="Genomic_DNA"/>
</dbReference>
<evidence type="ECO:0000313" key="4">
    <source>
        <dbReference type="Proteomes" id="UP001201273"/>
    </source>
</evidence>
<dbReference type="PANTHER" id="PTHR48098">
    <property type="entry name" value="ENTEROCHELIN ESTERASE-RELATED"/>
    <property type="match status" value="1"/>
</dbReference>
<feature type="chain" id="PRO_5045562555" evidence="1">
    <location>
        <begin position="23"/>
        <end position="527"/>
    </location>
</feature>
<evidence type="ECO:0000256" key="1">
    <source>
        <dbReference type="SAM" id="SignalP"/>
    </source>
</evidence>
<dbReference type="Pfam" id="PF14526">
    <property type="entry name" value="Cass2"/>
    <property type="match status" value="1"/>
</dbReference>
<feature type="domain" description="AraC effector-binding" evidence="2">
    <location>
        <begin position="365"/>
        <end position="525"/>
    </location>
</feature>
<dbReference type="Proteomes" id="UP001201273">
    <property type="component" value="Unassembled WGS sequence"/>
</dbReference>
<evidence type="ECO:0000313" key="3">
    <source>
        <dbReference type="EMBL" id="MCE2594385.1"/>
    </source>
</evidence>
<dbReference type="RefSeq" id="WP_233051926.1">
    <property type="nucleotide sequence ID" value="NZ_JAIMJA010000005.1"/>
</dbReference>
<sequence>MKNALSTMITMACALLVSGCFAEKEVPKQPTVETVTITSPSLQNNVLPIKAQRELIISLPPSYHSDSSKTYPVVYLLHGLGANAYGWFSNIGGEPNVTNALKTLYAQQQINEMIIVVPDSFTEHAKGGWYSNSTSGGSWEDYILKDVIPYVEANYRTNQQRGIAGSSMGGYGALNFAINYPELFSGVYAMSPALVGEHWLSNMKTDAQLADINAGLSKPKDQWSWWETINYSVALAFAPSNTAPLYAEVPFTQQTVERISAHSIMTALNQLSANQLENIKEKVTAIKLDVGNKDIAIRGDLRVLSSELEQKGINAFYSEYPGGHADRLNLLIEQEVFQFFSQHFANALPAEPPASLAAMSNSLAPKPQIVELDAFTLTGIAASGYEGNQQLTELWPRVNNSGIDISTCNNKAGIGLSTQDLSVYNFTKSNQLEYMVGCELLQGASFPASLASETVSREIPKNTYAVFEFKGVMDNRYTEFWQAIMLDWFPSSGYDHTGGYFFEYYGPESAANSDESVMKLYFPIKKK</sequence>
<dbReference type="SUPFAM" id="SSF55136">
    <property type="entry name" value="Probable bacterial effector-binding domain"/>
    <property type="match status" value="1"/>
</dbReference>
<dbReference type="InterPro" id="IPR029058">
    <property type="entry name" value="AB_hydrolase_fold"/>
</dbReference>
<dbReference type="InterPro" id="IPR050583">
    <property type="entry name" value="Mycobacterial_A85_antigen"/>
</dbReference>
<dbReference type="Pfam" id="PF00756">
    <property type="entry name" value="Esterase"/>
    <property type="match status" value="1"/>
</dbReference>
<dbReference type="Gene3D" id="3.40.50.1820">
    <property type="entry name" value="alpha/beta hydrolase"/>
    <property type="match status" value="1"/>
</dbReference>
<dbReference type="PROSITE" id="PS51257">
    <property type="entry name" value="PROKAR_LIPOPROTEIN"/>
    <property type="match status" value="1"/>
</dbReference>
<comment type="caution">
    <text evidence="3">The sequence shown here is derived from an EMBL/GenBank/DDBJ whole genome shotgun (WGS) entry which is preliminary data.</text>
</comment>
<name>A0ABS8W7C2_9GAMM</name>
<dbReference type="Gene3D" id="3.20.80.10">
    <property type="entry name" value="Regulatory factor, effector binding domain"/>
    <property type="match status" value="1"/>
</dbReference>
<proteinExistence type="predicted"/>
<keyword evidence="1" id="KW-0732">Signal</keyword>
<protein>
    <submittedName>
        <fullName evidence="3">Effector binding domain-containing protein</fullName>
    </submittedName>
</protein>
<accession>A0ABS8W7C2</accession>
<dbReference type="SUPFAM" id="SSF53474">
    <property type="entry name" value="alpha/beta-Hydrolases"/>
    <property type="match status" value="1"/>
</dbReference>
<keyword evidence="4" id="KW-1185">Reference proteome</keyword>
<gene>
    <name evidence="3" type="ORF">K6Y31_06115</name>
</gene>
<evidence type="ECO:0000259" key="2">
    <source>
        <dbReference type="SMART" id="SM00871"/>
    </source>
</evidence>
<organism evidence="3 4">
    <name type="scientific">Motilimonas cestriensis</name>
    <dbReference type="NCBI Taxonomy" id="2742685"/>
    <lineage>
        <taxon>Bacteria</taxon>
        <taxon>Pseudomonadati</taxon>
        <taxon>Pseudomonadota</taxon>
        <taxon>Gammaproteobacteria</taxon>
        <taxon>Alteromonadales</taxon>
        <taxon>Alteromonadales genera incertae sedis</taxon>
        <taxon>Motilimonas</taxon>
    </lineage>
</organism>
<reference evidence="3 4" key="1">
    <citation type="journal article" date="2022" name="Environ. Microbiol. Rep.">
        <title>Eco-phylogenetic analyses reveal divergent evolution of vitamin B12 metabolism in the marine bacterial family 'Psychromonadaceae'.</title>
        <authorList>
            <person name="Jin X."/>
            <person name="Yang Y."/>
            <person name="Cao H."/>
            <person name="Gao B."/>
            <person name="Zhao Z."/>
        </authorList>
    </citation>
    <scope>NUCLEOTIDE SEQUENCE [LARGE SCALE GENOMIC DNA]</scope>
    <source>
        <strain evidence="3 4">MKS20</strain>
    </source>
</reference>
<dbReference type="InterPro" id="IPR029441">
    <property type="entry name" value="Cass2"/>
</dbReference>